<evidence type="ECO:0000259" key="1">
    <source>
        <dbReference type="Pfam" id="PF13358"/>
    </source>
</evidence>
<gene>
    <name evidence="2" type="ORF">FHX44_11206</name>
</gene>
<dbReference type="InterPro" id="IPR047655">
    <property type="entry name" value="Transpos_IS630-like"/>
</dbReference>
<dbReference type="InterPro" id="IPR009057">
    <property type="entry name" value="Homeodomain-like_sf"/>
</dbReference>
<dbReference type="EMBL" id="VIWU01000001">
    <property type="protein sequence ID" value="TWF74326.1"/>
    <property type="molecule type" value="Genomic_DNA"/>
</dbReference>
<name>A0A561SHI6_9PSEU</name>
<comment type="caution">
    <text evidence="2">The sequence shown here is derived from an EMBL/GenBank/DDBJ whole genome shotgun (WGS) entry which is preliminary data.</text>
</comment>
<protein>
    <submittedName>
        <fullName evidence="2">Homeodomain-containing protein</fullName>
    </submittedName>
</protein>
<sequence length="400" mass="43885">MVCRGARVLARVDNAGMPVASPFVIVLTPAEEAELLARVRGGRIEHRDRVRAQIVLAAAAGGSNAAIAADLGLCVDTARRWRCRFAAGRLGGLADRPRSGRPRRFTAVQVAAITALACALPAETGIPLSRWSSTELATEAVARGVVSAISGSTVRRWLARAAIKPWQHRSWIFPRDPDFESKAARALDLYARTWEGAPLGPHDYVISADEKSQLQALRRRHPGRPPGPGHTRHVEFEYRRGGTLAYFAAYDVHHARVIGTIAPKTGIEPFTELVAKVMTTEPHASARRVFWIVDNGSSHAGQASIDRMATAWPTATLVHLPIHASWLNQVEIYFSILQRKAITPVDFADLDALAERILAFQDRYNSNATPFDWTFTRTDLRALLDQIDPPPTYQPLPAAA</sequence>
<organism evidence="2 3">
    <name type="scientific">Pseudonocardia hierapolitana</name>
    <dbReference type="NCBI Taxonomy" id="1128676"/>
    <lineage>
        <taxon>Bacteria</taxon>
        <taxon>Bacillati</taxon>
        <taxon>Actinomycetota</taxon>
        <taxon>Actinomycetes</taxon>
        <taxon>Pseudonocardiales</taxon>
        <taxon>Pseudonocardiaceae</taxon>
        <taxon>Pseudonocardia</taxon>
    </lineage>
</organism>
<dbReference type="Proteomes" id="UP000321261">
    <property type="component" value="Unassembled WGS sequence"/>
</dbReference>
<accession>A0A561SHI6</accession>
<keyword evidence="2" id="KW-0238">DNA-binding</keyword>
<reference evidence="2 3" key="1">
    <citation type="submission" date="2019-06" db="EMBL/GenBank/DDBJ databases">
        <title>Sequencing the genomes of 1000 actinobacteria strains.</title>
        <authorList>
            <person name="Klenk H.-P."/>
        </authorList>
    </citation>
    <scope>NUCLEOTIDE SEQUENCE [LARGE SCALE GENOMIC DNA]</scope>
    <source>
        <strain evidence="2 3">DSM 45671</strain>
    </source>
</reference>
<keyword evidence="2" id="KW-0371">Homeobox</keyword>
<dbReference type="AlphaFoldDB" id="A0A561SHI6"/>
<feature type="domain" description="Tc1-like transposase DDE" evidence="1">
    <location>
        <begin position="209"/>
        <end position="353"/>
    </location>
</feature>
<dbReference type="Pfam" id="PF13358">
    <property type="entry name" value="DDE_3"/>
    <property type="match status" value="1"/>
</dbReference>
<keyword evidence="3" id="KW-1185">Reference proteome</keyword>
<dbReference type="Pfam" id="PF13565">
    <property type="entry name" value="HTH_32"/>
    <property type="match status" value="1"/>
</dbReference>
<dbReference type="NCBIfam" id="NF033545">
    <property type="entry name" value="transpos_IS630"/>
    <property type="match status" value="1"/>
</dbReference>
<dbReference type="GO" id="GO:0003677">
    <property type="term" value="F:DNA binding"/>
    <property type="evidence" value="ECO:0007669"/>
    <property type="project" value="UniProtKB-KW"/>
</dbReference>
<evidence type="ECO:0000313" key="3">
    <source>
        <dbReference type="Proteomes" id="UP000321261"/>
    </source>
</evidence>
<evidence type="ECO:0000313" key="2">
    <source>
        <dbReference type="EMBL" id="TWF74326.1"/>
    </source>
</evidence>
<dbReference type="SUPFAM" id="SSF46689">
    <property type="entry name" value="Homeodomain-like"/>
    <property type="match status" value="1"/>
</dbReference>
<proteinExistence type="predicted"/>
<dbReference type="InterPro" id="IPR038717">
    <property type="entry name" value="Tc1-like_DDE_dom"/>
</dbReference>